<evidence type="ECO:0000313" key="1">
    <source>
        <dbReference type="EMBL" id="OGY11555.1"/>
    </source>
</evidence>
<name>A0A1G1V802_9BACT</name>
<organism evidence="1 2">
    <name type="scientific">Candidatus Blackburnbacteria bacterium RIFCSPHIGHO2_02_FULL_44_20</name>
    <dbReference type="NCBI Taxonomy" id="1797516"/>
    <lineage>
        <taxon>Bacteria</taxon>
        <taxon>Candidatus Blackburniibacteriota</taxon>
    </lineage>
</organism>
<sequence length="214" mass="23775">MKKKYPSYNPSDQRAVELAGPHIKELEDEARALIEALGLNPELLANVTHALCCIFLAEEGVRNLQLPPTELLAQAKRQMEGVEAAVLAKALGLNRHWIIRVEFVWHRIRSERGETVEAFEDDGGMAHADRNTFGKLVTFVGEELDELDDADDEAGLTVVVAEALRECGLGIGDYSATVREALVDHFSGHEWDIAVENLGTDEEQLVFTRKPYVP</sequence>
<dbReference type="Proteomes" id="UP000178319">
    <property type="component" value="Unassembled WGS sequence"/>
</dbReference>
<evidence type="ECO:0000313" key="2">
    <source>
        <dbReference type="Proteomes" id="UP000178319"/>
    </source>
</evidence>
<protein>
    <submittedName>
        <fullName evidence="1">Uncharacterized protein</fullName>
    </submittedName>
</protein>
<accession>A0A1G1V802</accession>
<dbReference type="AlphaFoldDB" id="A0A1G1V802"/>
<dbReference type="EMBL" id="MHBZ01000015">
    <property type="protein sequence ID" value="OGY11555.1"/>
    <property type="molecule type" value="Genomic_DNA"/>
</dbReference>
<reference evidence="1 2" key="1">
    <citation type="journal article" date="2016" name="Nat. Commun.">
        <title>Thousands of microbial genomes shed light on interconnected biogeochemical processes in an aquifer system.</title>
        <authorList>
            <person name="Anantharaman K."/>
            <person name="Brown C.T."/>
            <person name="Hug L.A."/>
            <person name="Sharon I."/>
            <person name="Castelle C.J."/>
            <person name="Probst A.J."/>
            <person name="Thomas B.C."/>
            <person name="Singh A."/>
            <person name="Wilkins M.J."/>
            <person name="Karaoz U."/>
            <person name="Brodie E.L."/>
            <person name="Williams K.H."/>
            <person name="Hubbard S.S."/>
            <person name="Banfield J.F."/>
        </authorList>
    </citation>
    <scope>NUCLEOTIDE SEQUENCE [LARGE SCALE GENOMIC DNA]</scope>
</reference>
<proteinExistence type="predicted"/>
<gene>
    <name evidence="1" type="ORF">A3D26_03325</name>
</gene>
<comment type="caution">
    <text evidence="1">The sequence shown here is derived from an EMBL/GenBank/DDBJ whole genome shotgun (WGS) entry which is preliminary data.</text>
</comment>